<evidence type="ECO:0000259" key="3">
    <source>
        <dbReference type="Pfam" id="PF05448"/>
    </source>
</evidence>
<accession>A0A1W2H3Y2</accession>
<dbReference type="OrthoDB" id="3668964at2"/>
<feature type="domain" description="Acetyl xylan esterase" evidence="3">
    <location>
        <begin position="132"/>
        <end position="426"/>
    </location>
</feature>
<feature type="active site" description="Nucleophile" evidence="1">
    <location>
        <position position="299"/>
    </location>
</feature>
<dbReference type="PANTHER" id="PTHR40111:SF1">
    <property type="entry name" value="CEPHALOSPORIN-C DEACETYLASE"/>
    <property type="match status" value="1"/>
</dbReference>
<dbReference type="EMBL" id="LT838813">
    <property type="protein sequence ID" value="SMD43342.1"/>
    <property type="molecule type" value="Genomic_DNA"/>
</dbReference>
<dbReference type="InterPro" id="IPR039069">
    <property type="entry name" value="CE7"/>
</dbReference>
<sequence>MNLFKKNALFLLLLSVSICNFSLAQIPKQYLDISVAPDRTDWTYKTGENVEFSISVTQSGVPVPVEHVRYAVMEEKMAPIKEGTLSLKDGKGKTQKFTMKNPGFLRCEVYATIDGKEYKGIGTAAFEPEKIKATVKMPEDFNSFWDEAKAELAQVSMDYKMTHLPEKSSQHIDVYHVSFQNIRNSRIYGILSIPKGEGKFPAILNVPGAGIRPYGGDIGKSLRGAITLQIGIHGIPVDMPQEVYNNLMSGALNGYWNFNNTDKDLYYYKRVYLGCIRAVDFLVSLPQYDGKNLAVQGGSQGGALAITTAALDSRIKYLAAVYPALSDMTGYLNGRAGGWPHVFAPNNLKYYNRPEVIETLAYYDVVNFARILQTPGFYTWGFNDETCPPTSYYSAYNEIKAPKEVFIVPETGHWTYPEQGKKIEDWLFGKLEK</sequence>
<dbReference type="PANTHER" id="PTHR40111">
    <property type="entry name" value="CEPHALOSPORIN-C DEACETYLASE"/>
    <property type="match status" value="1"/>
</dbReference>
<name>A0A1W2H3Y2_9BACT</name>
<dbReference type="InterPro" id="IPR008391">
    <property type="entry name" value="AXE1_dom"/>
</dbReference>
<dbReference type="InterPro" id="IPR029058">
    <property type="entry name" value="AB_hydrolase_fold"/>
</dbReference>
<dbReference type="GO" id="GO:0052689">
    <property type="term" value="F:carboxylic ester hydrolase activity"/>
    <property type="evidence" value="ECO:0007669"/>
    <property type="project" value="TreeGrafter"/>
</dbReference>
<evidence type="ECO:0000313" key="4">
    <source>
        <dbReference type="EMBL" id="SMD43342.1"/>
    </source>
</evidence>
<dbReference type="Gene3D" id="3.40.50.1820">
    <property type="entry name" value="alpha/beta hydrolase"/>
    <property type="match status" value="1"/>
</dbReference>
<gene>
    <name evidence="4" type="ORF">SAMN00777080_1932</name>
</gene>
<feature type="active site" description="Charge relay system" evidence="1">
    <location>
        <position position="384"/>
    </location>
</feature>
<keyword evidence="5" id="KW-1185">Reference proteome</keyword>
<evidence type="ECO:0000313" key="5">
    <source>
        <dbReference type="Proteomes" id="UP000192333"/>
    </source>
</evidence>
<evidence type="ECO:0000256" key="2">
    <source>
        <dbReference type="SAM" id="SignalP"/>
    </source>
</evidence>
<dbReference type="RefSeq" id="WP_084120092.1">
    <property type="nucleotide sequence ID" value="NZ_LT838813.1"/>
</dbReference>
<dbReference type="AlphaFoldDB" id="A0A1W2H3Y2"/>
<dbReference type="STRING" id="758820.SAMN00777080_1932"/>
<dbReference type="SUPFAM" id="SSF53474">
    <property type="entry name" value="alpha/beta-Hydrolases"/>
    <property type="match status" value="1"/>
</dbReference>
<proteinExistence type="predicted"/>
<reference evidence="5" key="1">
    <citation type="submission" date="2017-04" db="EMBL/GenBank/DDBJ databases">
        <authorList>
            <person name="Varghese N."/>
            <person name="Submissions S."/>
        </authorList>
    </citation>
    <scope>NUCLEOTIDE SEQUENCE [LARGE SCALE GENOMIC DNA]</scope>
    <source>
        <strain evidence="5">DSM 16537</strain>
    </source>
</reference>
<feature type="active site" description="Charge relay system" evidence="1">
    <location>
        <position position="413"/>
    </location>
</feature>
<evidence type="ECO:0000256" key="1">
    <source>
        <dbReference type="PIRSR" id="PIRSR639069-1"/>
    </source>
</evidence>
<dbReference type="Proteomes" id="UP000192333">
    <property type="component" value="Chromosome I"/>
</dbReference>
<protein>
    <submittedName>
        <fullName evidence="4">Cephalosporin-C deacetylase</fullName>
    </submittedName>
</protein>
<dbReference type="GO" id="GO:0005976">
    <property type="term" value="P:polysaccharide metabolic process"/>
    <property type="evidence" value="ECO:0007669"/>
    <property type="project" value="TreeGrafter"/>
</dbReference>
<feature type="chain" id="PRO_5012009307" evidence="2">
    <location>
        <begin position="25"/>
        <end position="433"/>
    </location>
</feature>
<feature type="signal peptide" evidence="2">
    <location>
        <begin position="1"/>
        <end position="24"/>
    </location>
</feature>
<keyword evidence="2" id="KW-0732">Signal</keyword>
<dbReference type="Pfam" id="PF05448">
    <property type="entry name" value="AXE1"/>
    <property type="match status" value="1"/>
</dbReference>
<organism evidence="4 5">
    <name type="scientific">Aquiflexum balticum DSM 16537</name>
    <dbReference type="NCBI Taxonomy" id="758820"/>
    <lineage>
        <taxon>Bacteria</taxon>
        <taxon>Pseudomonadati</taxon>
        <taxon>Bacteroidota</taxon>
        <taxon>Cytophagia</taxon>
        <taxon>Cytophagales</taxon>
        <taxon>Cyclobacteriaceae</taxon>
        <taxon>Aquiflexum</taxon>
    </lineage>
</organism>